<sequence>MTKDRIWFNTIQAAFILNTTDRTIRTRAKNHLKDSEMVVLKGKAYELSDLFISLYRKLSEVIGSDDVEEENEVIKELKQEIDNGNHVEVFTPEQYVLFENTLKDYSVKEQEIKELSTKMSYLDKEIVGLVQDKIFLQNQLDKTKDALSQNQWILAKYLNQ</sequence>
<organism evidence="1 2">
    <name type="scientific">Flavobacterium erciyesense</name>
    <dbReference type="NCBI Taxonomy" id="2825842"/>
    <lineage>
        <taxon>Bacteria</taxon>
        <taxon>Pseudomonadati</taxon>
        <taxon>Bacteroidota</taxon>
        <taxon>Flavobacteriia</taxon>
        <taxon>Flavobacteriales</taxon>
        <taxon>Flavobacteriaceae</taxon>
        <taxon>Flavobacterium</taxon>
    </lineage>
</organism>
<proteinExistence type="predicted"/>
<comment type="caution">
    <text evidence="1">The sequence shown here is derived from an EMBL/GenBank/DDBJ whole genome shotgun (WGS) entry which is preliminary data.</text>
</comment>
<accession>A0ABS5D7Q7</accession>
<dbReference type="RefSeq" id="WP_210791908.1">
    <property type="nucleotide sequence ID" value="NZ_JAGPXB010000027.1"/>
</dbReference>
<keyword evidence="2" id="KW-1185">Reference proteome</keyword>
<name>A0ABS5D7Q7_9FLAO</name>
<dbReference type="Proteomes" id="UP000679008">
    <property type="component" value="Unassembled WGS sequence"/>
</dbReference>
<evidence type="ECO:0000313" key="2">
    <source>
        <dbReference type="Proteomes" id="UP000679008"/>
    </source>
</evidence>
<dbReference type="EMBL" id="JAGPXB010000027">
    <property type="protein sequence ID" value="MBQ0910035.1"/>
    <property type="molecule type" value="Genomic_DNA"/>
</dbReference>
<evidence type="ECO:0000313" key="1">
    <source>
        <dbReference type="EMBL" id="MBQ0910035.1"/>
    </source>
</evidence>
<reference evidence="1 2" key="1">
    <citation type="submission" date="2021-04" db="EMBL/GenBank/DDBJ databases">
        <title>Description of novel Flavobacterium sp. F-328.</title>
        <authorList>
            <person name="Saticioglu I.B."/>
        </authorList>
    </citation>
    <scope>NUCLEOTIDE SEQUENCE [LARGE SCALE GENOMIC DNA]</scope>
    <source>
        <strain evidence="1 2">F-328</strain>
    </source>
</reference>
<evidence type="ECO:0008006" key="3">
    <source>
        <dbReference type="Google" id="ProtNLM"/>
    </source>
</evidence>
<gene>
    <name evidence="1" type="ORF">KBJ98_15085</name>
</gene>
<protein>
    <recommendedName>
        <fullName evidence="3">DUF3972 domain-containing protein</fullName>
    </recommendedName>
</protein>